<feature type="chain" id="PRO_5012431942" evidence="1">
    <location>
        <begin position="22"/>
        <end position="192"/>
    </location>
</feature>
<evidence type="ECO:0000259" key="2">
    <source>
        <dbReference type="SMART" id="SM00867"/>
    </source>
</evidence>
<protein>
    <submittedName>
        <fullName evidence="3">Polyisoprenoid-binding protein YceI</fullName>
    </submittedName>
</protein>
<keyword evidence="1" id="KW-0732">Signal</keyword>
<dbReference type="Gene3D" id="2.40.128.110">
    <property type="entry name" value="Lipid/polyisoprenoid-binding, YceI-like"/>
    <property type="match status" value="1"/>
</dbReference>
<name>A0A1M5MNA2_9RHOB</name>
<dbReference type="InterPro" id="IPR007372">
    <property type="entry name" value="Lipid/polyisoprenoid-bd_YceI"/>
</dbReference>
<gene>
    <name evidence="3" type="ORF">SAMN05444003_0905</name>
</gene>
<evidence type="ECO:0000256" key="1">
    <source>
        <dbReference type="SAM" id="SignalP"/>
    </source>
</evidence>
<dbReference type="STRING" id="1508389.SAMN05444003_0905"/>
<dbReference type="RefSeq" id="WP_072900414.1">
    <property type="nucleotide sequence ID" value="NZ_FQXB01000001.1"/>
</dbReference>
<dbReference type="AlphaFoldDB" id="A0A1M5MNA2"/>
<accession>A0A1M5MNA2</accession>
<dbReference type="OrthoDB" id="9811006at2"/>
<keyword evidence="4" id="KW-1185">Reference proteome</keyword>
<dbReference type="PANTHER" id="PTHR34406">
    <property type="entry name" value="PROTEIN YCEI"/>
    <property type="match status" value="1"/>
</dbReference>
<evidence type="ECO:0000313" key="4">
    <source>
        <dbReference type="Proteomes" id="UP000184074"/>
    </source>
</evidence>
<dbReference type="EMBL" id="FQXB01000001">
    <property type="protein sequence ID" value="SHG78399.1"/>
    <property type="molecule type" value="Genomic_DNA"/>
</dbReference>
<reference evidence="3 4" key="1">
    <citation type="submission" date="2016-11" db="EMBL/GenBank/DDBJ databases">
        <authorList>
            <person name="Jaros S."/>
            <person name="Januszkiewicz K."/>
            <person name="Wedrychowicz H."/>
        </authorList>
    </citation>
    <scope>NUCLEOTIDE SEQUENCE [LARGE SCALE GENOMIC DNA]</scope>
    <source>
        <strain evidence="3 4">DSM 28715</strain>
    </source>
</reference>
<feature type="signal peptide" evidence="1">
    <location>
        <begin position="1"/>
        <end position="21"/>
    </location>
</feature>
<dbReference type="InterPro" id="IPR036761">
    <property type="entry name" value="TTHA0802/YceI-like_sf"/>
</dbReference>
<evidence type="ECO:0000313" key="3">
    <source>
        <dbReference type="EMBL" id="SHG78399.1"/>
    </source>
</evidence>
<organism evidence="3 4">
    <name type="scientific">Cognatiyoonia sediminum</name>
    <dbReference type="NCBI Taxonomy" id="1508389"/>
    <lineage>
        <taxon>Bacteria</taxon>
        <taxon>Pseudomonadati</taxon>
        <taxon>Pseudomonadota</taxon>
        <taxon>Alphaproteobacteria</taxon>
        <taxon>Rhodobacterales</taxon>
        <taxon>Paracoccaceae</taxon>
        <taxon>Cognatiyoonia</taxon>
    </lineage>
</organism>
<dbReference type="Proteomes" id="UP000184074">
    <property type="component" value="Unassembled WGS sequence"/>
</dbReference>
<sequence>MKHLIAATALGLSAVATQATAAPEAYILDPSHSQIIFNYNHLGFSTTYGMFSGFEGEIMFDQDDPAASSVSVSMPVMSMFTGWEARDGHFMSGDFFGASEGDLVTFTSTGIEVTGDNTAMITGDLSMNGVTKSVVLDAKLNQVGEHPMANTPWAGFDATTTILRSDFDVGNFAPFVSDEVNVQISIEAQKAP</sequence>
<dbReference type="PANTHER" id="PTHR34406:SF1">
    <property type="entry name" value="PROTEIN YCEI"/>
    <property type="match status" value="1"/>
</dbReference>
<proteinExistence type="predicted"/>
<dbReference type="Pfam" id="PF04264">
    <property type="entry name" value="YceI"/>
    <property type="match status" value="1"/>
</dbReference>
<feature type="domain" description="Lipid/polyisoprenoid-binding YceI-like" evidence="2">
    <location>
        <begin position="25"/>
        <end position="189"/>
    </location>
</feature>
<dbReference type="SUPFAM" id="SSF101874">
    <property type="entry name" value="YceI-like"/>
    <property type="match status" value="1"/>
</dbReference>
<dbReference type="SMART" id="SM00867">
    <property type="entry name" value="YceI"/>
    <property type="match status" value="1"/>
</dbReference>